<comment type="caution">
    <text evidence="2">The sequence shown here is derived from an EMBL/GenBank/DDBJ whole genome shotgun (WGS) entry which is preliminary data.</text>
</comment>
<dbReference type="OrthoDB" id="7869924at2"/>
<protein>
    <submittedName>
        <fullName evidence="2">DUF465 domain-containing protein</fullName>
    </submittedName>
</protein>
<gene>
    <name evidence="2" type="ORF">C9E81_16140</name>
</gene>
<keyword evidence="1" id="KW-0175">Coiled coil</keyword>
<dbReference type="AlphaFoldDB" id="A0A3M0M7S7"/>
<dbReference type="InterPro" id="IPR038444">
    <property type="entry name" value="DUF465_sf"/>
</dbReference>
<dbReference type="Pfam" id="PF04325">
    <property type="entry name" value="DUF465"/>
    <property type="match status" value="1"/>
</dbReference>
<dbReference type="EMBL" id="QOKZ01000006">
    <property type="protein sequence ID" value="RMC33822.1"/>
    <property type="molecule type" value="Genomic_DNA"/>
</dbReference>
<keyword evidence="3" id="KW-1185">Reference proteome</keyword>
<dbReference type="RefSeq" id="WP_122113376.1">
    <property type="nucleotide sequence ID" value="NZ_QOKZ01000006.1"/>
</dbReference>
<evidence type="ECO:0000313" key="3">
    <source>
        <dbReference type="Proteomes" id="UP000273516"/>
    </source>
</evidence>
<dbReference type="Proteomes" id="UP000273516">
    <property type="component" value="Unassembled WGS sequence"/>
</dbReference>
<evidence type="ECO:0000313" key="2">
    <source>
        <dbReference type="EMBL" id="RMC33822.1"/>
    </source>
</evidence>
<proteinExistence type="predicted"/>
<sequence length="77" mass="8902">MNMHHEPTSREMTHDEIMRAELSVLRAAHRDLDREIAALSEQKLTSTLTLQRLKKQKLALKDQIARLEDEVTPDIIA</sequence>
<accession>A0A3M0M7S7</accession>
<name>A0A3M0M7S7_9RHOB</name>
<reference evidence="2 3" key="1">
    <citation type="submission" date="2018-07" db="EMBL/GenBank/DDBJ databases">
        <authorList>
            <person name="Zhang Y."/>
            <person name="Wang L."/>
            <person name="Ma S."/>
        </authorList>
    </citation>
    <scope>NUCLEOTIDE SEQUENCE [LARGE SCALE GENOMIC DNA]</scope>
    <source>
        <strain evidence="2 3">4-2</strain>
    </source>
</reference>
<organism evidence="2 3">
    <name type="scientific">Paracoccus alkanivorans</name>
    <dbReference type="NCBI Taxonomy" id="2116655"/>
    <lineage>
        <taxon>Bacteria</taxon>
        <taxon>Pseudomonadati</taxon>
        <taxon>Pseudomonadota</taxon>
        <taxon>Alphaproteobacteria</taxon>
        <taxon>Rhodobacterales</taxon>
        <taxon>Paracoccaceae</taxon>
        <taxon>Paracoccus</taxon>
    </lineage>
</organism>
<dbReference type="Gene3D" id="6.10.280.50">
    <property type="match status" value="1"/>
</dbReference>
<dbReference type="InterPro" id="IPR007420">
    <property type="entry name" value="DUF465"/>
</dbReference>
<feature type="coiled-coil region" evidence="1">
    <location>
        <begin position="22"/>
        <end position="70"/>
    </location>
</feature>
<evidence type="ECO:0000256" key="1">
    <source>
        <dbReference type="SAM" id="Coils"/>
    </source>
</evidence>